<reference evidence="8" key="1">
    <citation type="submission" date="2016-04" db="EMBL/GenBank/DDBJ databases">
        <title>Draft genome sequence of Paludibacter jiangxiensis strain NM7.</title>
        <authorList>
            <person name="Qiu Y."/>
            <person name="Matsuura N."/>
            <person name="Ohashi A."/>
            <person name="Tourlousse M.D."/>
            <person name="Sekiguchi Y."/>
        </authorList>
    </citation>
    <scope>NUCLEOTIDE SEQUENCE [LARGE SCALE GENOMIC DNA]</scope>
    <source>
        <strain evidence="8">NM7</strain>
    </source>
</reference>
<dbReference type="InterPro" id="IPR011330">
    <property type="entry name" value="Glyco_hydro/deAcase_b/a-brl"/>
</dbReference>
<feature type="domain" description="NodB homology" evidence="5">
    <location>
        <begin position="488"/>
        <end position="683"/>
    </location>
</feature>
<evidence type="ECO:0000256" key="1">
    <source>
        <dbReference type="ARBA" id="ARBA00006739"/>
    </source>
</evidence>
<dbReference type="PANTHER" id="PTHR43630:SF1">
    <property type="entry name" value="POLY-BETA-1,6-N-ACETYL-D-GLUCOSAMINE SYNTHASE"/>
    <property type="match status" value="1"/>
</dbReference>
<dbReference type="PROSITE" id="PS51677">
    <property type="entry name" value="NODB"/>
    <property type="match status" value="1"/>
</dbReference>
<dbReference type="InterPro" id="IPR029044">
    <property type="entry name" value="Nucleotide-diphossugar_trans"/>
</dbReference>
<gene>
    <name evidence="7" type="ORF">PJIAN_1408</name>
</gene>
<dbReference type="SMART" id="SM00636">
    <property type="entry name" value="Glyco_18"/>
    <property type="match status" value="1"/>
</dbReference>
<feature type="transmembrane region" description="Helical" evidence="4">
    <location>
        <begin position="725"/>
        <end position="750"/>
    </location>
</feature>
<name>A0A170YI08_9BACT</name>
<feature type="transmembrane region" description="Helical" evidence="4">
    <location>
        <begin position="1019"/>
        <end position="1040"/>
    </location>
</feature>
<keyword evidence="2" id="KW-0328">Glycosyltransferase</keyword>
<comment type="caution">
    <text evidence="7">The sequence shown here is derived from an EMBL/GenBank/DDBJ whole genome shotgun (WGS) entry which is preliminary data.</text>
</comment>
<dbReference type="OrthoDB" id="9766299at2"/>
<evidence type="ECO:0000313" key="7">
    <source>
        <dbReference type="EMBL" id="GAT61823.1"/>
    </source>
</evidence>
<keyword evidence="3" id="KW-0808">Transferase</keyword>
<dbReference type="InterPro" id="IPR029070">
    <property type="entry name" value="Chitinase_insertion_sf"/>
</dbReference>
<reference evidence="8" key="2">
    <citation type="journal article" date="2017" name="Genome Announc.">
        <title>Draft genome sequence of Paludibacter jiangxiensis NM7(T), a propionate-producing fermentative bacterium.</title>
        <authorList>
            <person name="Qiu Y.-L."/>
            <person name="Tourlousse D.M."/>
            <person name="Matsuura N."/>
            <person name="Ohashi A."/>
            <person name="Sekiguchi Y."/>
        </authorList>
    </citation>
    <scope>NUCLEOTIDE SEQUENCE [LARGE SCALE GENOMIC DNA]</scope>
    <source>
        <strain evidence="8">NM7</strain>
    </source>
</reference>
<evidence type="ECO:0000259" key="6">
    <source>
        <dbReference type="PROSITE" id="PS51910"/>
    </source>
</evidence>
<feature type="transmembrane region" description="Helical" evidence="4">
    <location>
        <begin position="1046"/>
        <end position="1066"/>
    </location>
</feature>
<dbReference type="Gene3D" id="3.20.20.370">
    <property type="entry name" value="Glycoside hydrolase/deacetylase"/>
    <property type="match status" value="1"/>
</dbReference>
<evidence type="ECO:0000259" key="5">
    <source>
        <dbReference type="PROSITE" id="PS51677"/>
    </source>
</evidence>
<dbReference type="RefSeq" id="WP_068701522.1">
    <property type="nucleotide sequence ID" value="NZ_BDCR01000001.1"/>
</dbReference>
<dbReference type="InterPro" id="IPR001223">
    <property type="entry name" value="Glyco_hydro18_cat"/>
</dbReference>
<dbReference type="SUPFAM" id="SSF88713">
    <property type="entry name" value="Glycoside hydrolase/deacetylase"/>
    <property type="match status" value="1"/>
</dbReference>
<dbReference type="GO" id="GO:0005975">
    <property type="term" value="P:carbohydrate metabolic process"/>
    <property type="evidence" value="ECO:0007669"/>
    <property type="project" value="InterPro"/>
</dbReference>
<keyword evidence="8" id="KW-1185">Reference proteome</keyword>
<dbReference type="InterPro" id="IPR011583">
    <property type="entry name" value="Chitinase_II/V-like_cat"/>
</dbReference>
<dbReference type="AlphaFoldDB" id="A0A170YI08"/>
<protein>
    <submittedName>
        <fullName evidence="7">Poly-beta-1,6 N-acetyl-D-glucosamine synthase</fullName>
    </submittedName>
</protein>
<organism evidence="7 8">
    <name type="scientific">Paludibacter jiangxiensis</name>
    <dbReference type="NCBI Taxonomy" id="681398"/>
    <lineage>
        <taxon>Bacteria</taxon>
        <taxon>Pseudomonadati</taxon>
        <taxon>Bacteroidota</taxon>
        <taxon>Bacteroidia</taxon>
        <taxon>Bacteroidales</taxon>
        <taxon>Paludibacteraceae</taxon>
        <taxon>Paludibacter</taxon>
    </lineage>
</organism>
<keyword evidence="4" id="KW-1133">Transmembrane helix</keyword>
<evidence type="ECO:0000256" key="2">
    <source>
        <dbReference type="ARBA" id="ARBA00022676"/>
    </source>
</evidence>
<dbReference type="PROSITE" id="PS51910">
    <property type="entry name" value="GH18_2"/>
    <property type="match status" value="1"/>
</dbReference>
<dbReference type="Pfam" id="PF01522">
    <property type="entry name" value="Polysacc_deac_1"/>
    <property type="match status" value="1"/>
</dbReference>
<proteinExistence type="inferred from homology"/>
<feature type="transmembrane region" description="Helical" evidence="4">
    <location>
        <begin position="20"/>
        <end position="41"/>
    </location>
</feature>
<dbReference type="GO" id="GO:0016757">
    <property type="term" value="F:glycosyltransferase activity"/>
    <property type="evidence" value="ECO:0007669"/>
    <property type="project" value="UniProtKB-KW"/>
</dbReference>
<sequence length="1125" mass="128377">MGEKPIFYTESQSRWKSFRWGIRIVLIFLVIGIVAVTISLLRKQALQLPPLKEQTGMFRKVTDNVIAKNDQKEYKRLERIISEARKTRKHEFYVEKKAIPGIIKNYYPVKAGFYVNWDPQSEFSLKHNINKLNMILPEWLFITDSSDEIYDDVDSTAMNFMRKNHVAIVPILSNFFNKKWNGANVHKILASPTRRAAVINNIYRILKKYQFAGINIDFEDLVEKTDANLIAFQRELYKKLHAEGFLVSQDISPFNEDYNVKELGEANDLLFLMAYDQHSPSKAAGPIAAQYWIEAAMDDMFKKVNPQKVVLCIAGYGYNWAEGHEARNSTYQESMADALGNNAPVHFDNQTYNLDFSYYDGEGKLHRVYFTDAVSNYNAIRTAYDNGMAGYALWRLGSEDARLWSFFSRDLSLQGLKKKPFDYHSLEYIKSSFSVDYIGSGEILNIVSSPRPGKIKLEINKAEQAISEENYLEMPSSYVINQTGKKEKMIAFTFDDGPDEDYTPQILDILSKYHVPAAFFVTGINAEQNLPIMQRIYREGHEIGNHTFLHPNIAIISPSRFRAELRATGYIIEGITGHATMLFRPPYDTDITPTNQSAIEPLALARSEGYLTIGSNIDPLDWEIGARPDSILARVMRQNERSILEDSPHNIILLHDAGGDRSATVAALPHIIEYYKSQGYKFVSIADLLDRKRDDLMPHQTGDFNQYLQTADATVVTASYVVNRILSVIFFVALLLSVGKILTVAILACVHRKRTKNQPIAESTELPRMSVIVPAYNEEVTATKTVENLLKSTYPNLEIIFVDDGSKDDTYKNVMAAYGNHPKVSVNTKPNGGKASALNYGIQIATGEILVCIDADTLLKSDAISKMAPYFSDPKVAAVAGNVKVGNRVNLLTNWQSIEYITSQNFDRRAFDILNAIMVIPGAIGAFRRDAIIEVGGFDTDTLAEDCDLTMRLLRNGYVIHCCNEALAFTEAPETMNMLLRQRLRWSFGIMQSFWKHRKMMFKKEHKNMSWILLPHQMIFQLFLPLMSPVVDIIFLVSIFMPKASLLIIFYFAYFVLDLIISLMAFKFDGEKFRFKYIFYLFIQRILYRQLLWYVLMKSYLRAIKGELAAWGILKRTGNTNEPKE</sequence>
<dbReference type="Gene3D" id="3.90.550.10">
    <property type="entry name" value="Spore Coat Polysaccharide Biosynthesis Protein SpsA, Chain A"/>
    <property type="match status" value="1"/>
</dbReference>
<keyword evidence="4" id="KW-0812">Transmembrane</keyword>
<evidence type="ECO:0000256" key="3">
    <source>
        <dbReference type="ARBA" id="ARBA00022679"/>
    </source>
</evidence>
<dbReference type="SUPFAM" id="SSF51445">
    <property type="entry name" value="(Trans)glycosidases"/>
    <property type="match status" value="1"/>
</dbReference>
<keyword evidence="4" id="KW-0472">Membrane</keyword>
<dbReference type="Pfam" id="PF13641">
    <property type="entry name" value="Glyco_tranf_2_3"/>
    <property type="match status" value="1"/>
</dbReference>
<dbReference type="InterPro" id="IPR017853">
    <property type="entry name" value="GH"/>
</dbReference>
<dbReference type="GO" id="GO:0008061">
    <property type="term" value="F:chitin binding"/>
    <property type="evidence" value="ECO:0007669"/>
    <property type="project" value="InterPro"/>
</dbReference>
<dbReference type="Proteomes" id="UP000076586">
    <property type="component" value="Unassembled WGS sequence"/>
</dbReference>
<dbReference type="InterPro" id="IPR002509">
    <property type="entry name" value="NODB_dom"/>
</dbReference>
<dbReference type="Gene3D" id="3.10.50.10">
    <property type="match status" value="1"/>
</dbReference>
<dbReference type="CDD" id="cd06423">
    <property type="entry name" value="CESA_like"/>
    <property type="match status" value="1"/>
</dbReference>
<dbReference type="PANTHER" id="PTHR43630">
    <property type="entry name" value="POLY-BETA-1,6-N-ACETYL-D-GLUCOSAMINE SYNTHASE"/>
    <property type="match status" value="1"/>
</dbReference>
<dbReference type="Pfam" id="PF00704">
    <property type="entry name" value="Glyco_hydro_18"/>
    <property type="match status" value="1"/>
</dbReference>
<evidence type="ECO:0000256" key="4">
    <source>
        <dbReference type="SAM" id="Phobius"/>
    </source>
</evidence>
<comment type="similarity">
    <text evidence="1">Belongs to the glycosyltransferase 2 family.</text>
</comment>
<accession>A0A170YI08</accession>
<dbReference type="SUPFAM" id="SSF53448">
    <property type="entry name" value="Nucleotide-diphospho-sugar transferases"/>
    <property type="match status" value="1"/>
</dbReference>
<feature type="domain" description="GH18" evidence="6">
    <location>
        <begin position="108"/>
        <end position="414"/>
    </location>
</feature>
<dbReference type="Gene3D" id="3.20.20.80">
    <property type="entry name" value="Glycosidases"/>
    <property type="match status" value="1"/>
</dbReference>
<dbReference type="STRING" id="681398.PJIAN_1408"/>
<dbReference type="EMBL" id="BDCR01000001">
    <property type="protein sequence ID" value="GAT61823.1"/>
    <property type="molecule type" value="Genomic_DNA"/>
</dbReference>
<evidence type="ECO:0000313" key="8">
    <source>
        <dbReference type="Proteomes" id="UP000076586"/>
    </source>
</evidence>
<dbReference type="GO" id="GO:0016810">
    <property type="term" value="F:hydrolase activity, acting on carbon-nitrogen (but not peptide) bonds"/>
    <property type="evidence" value="ECO:0007669"/>
    <property type="project" value="InterPro"/>
</dbReference>